<reference evidence="4" key="1">
    <citation type="journal article" date="2019" name="Int. J. Syst. Evol. Microbiol.">
        <title>The Global Catalogue of Microorganisms (GCM) 10K type strain sequencing project: providing services to taxonomists for standard genome sequencing and annotation.</title>
        <authorList>
            <consortium name="The Broad Institute Genomics Platform"/>
            <consortium name="The Broad Institute Genome Sequencing Center for Infectious Disease"/>
            <person name="Wu L."/>
            <person name="Ma J."/>
        </authorList>
    </citation>
    <scope>NUCLEOTIDE SEQUENCE [LARGE SCALE GENOMIC DNA]</scope>
    <source>
        <strain evidence="4">CGMCC 1.15922</strain>
    </source>
</reference>
<proteinExistence type="predicted"/>
<comment type="caution">
    <text evidence="3">The sequence shown here is derived from an EMBL/GenBank/DDBJ whole genome shotgun (WGS) entry which is preliminary data.</text>
</comment>
<dbReference type="PANTHER" id="PTHR45947:SF3">
    <property type="entry name" value="SULFOQUINOVOSYL TRANSFERASE SQD2"/>
    <property type="match status" value="1"/>
</dbReference>
<feature type="domain" description="Glycosyltransferase subfamily 4-like N-terminal" evidence="2">
    <location>
        <begin position="12"/>
        <end position="155"/>
    </location>
</feature>
<organism evidence="3 4">
    <name type="scientific">Thalassotalea profundi</name>
    <dbReference type="NCBI Taxonomy" id="2036687"/>
    <lineage>
        <taxon>Bacteria</taxon>
        <taxon>Pseudomonadati</taxon>
        <taxon>Pseudomonadota</taxon>
        <taxon>Gammaproteobacteria</taxon>
        <taxon>Alteromonadales</taxon>
        <taxon>Colwelliaceae</taxon>
        <taxon>Thalassotalea</taxon>
    </lineage>
</organism>
<dbReference type="PANTHER" id="PTHR45947">
    <property type="entry name" value="SULFOQUINOVOSYL TRANSFERASE SQD2"/>
    <property type="match status" value="1"/>
</dbReference>
<evidence type="ECO:0000259" key="1">
    <source>
        <dbReference type="Pfam" id="PF00534"/>
    </source>
</evidence>
<evidence type="ECO:0000259" key="2">
    <source>
        <dbReference type="Pfam" id="PF13439"/>
    </source>
</evidence>
<dbReference type="Proteomes" id="UP000626370">
    <property type="component" value="Unassembled WGS sequence"/>
</dbReference>
<accession>A0ABQ3IQP0</accession>
<feature type="domain" description="Glycosyl transferase family 1" evidence="1">
    <location>
        <begin position="160"/>
        <end position="313"/>
    </location>
</feature>
<evidence type="ECO:0000313" key="3">
    <source>
        <dbReference type="EMBL" id="GHE89411.1"/>
    </source>
</evidence>
<keyword evidence="3" id="KW-0808">Transferase</keyword>
<dbReference type="EMBL" id="BNAH01000006">
    <property type="protein sequence ID" value="GHE89411.1"/>
    <property type="molecule type" value="Genomic_DNA"/>
</dbReference>
<dbReference type="RefSeq" id="WP_189377996.1">
    <property type="nucleotide sequence ID" value="NZ_BNAH01000006.1"/>
</dbReference>
<keyword evidence="4" id="KW-1185">Reference proteome</keyword>
<name>A0ABQ3IQP0_9GAMM</name>
<evidence type="ECO:0000313" key="4">
    <source>
        <dbReference type="Proteomes" id="UP000626370"/>
    </source>
</evidence>
<dbReference type="GO" id="GO:0016740">
    <property type="term" value="F:transferase activity"/>
    <property type="evidence" value="ECO:0007669"/>
    <property type="project" value="UniProtKB-KW"/>
</dbReference>
<dbReference type="InterPro" id="IPR028098">
    <property type="entry name" value="Glyco_trans_4-like_N"/>
</dbReference>
<dbReference type="Pfam" id="PF13439">
    <property type="entry name" value="Glyco_transf_4"/>
    <property type="match status" value="1"/>
</dbReference>
<protein>
    <submittedName>
        <fullName evidence="3">Glycosyl transferase</fullName>
    </submittedName>
</protein>
<gene>
    <name evidence="3" type="ORF">GCM10011501_18690</name>
</gene>
<dbReference type="InterPro" id="IPR001296">
    <property type="entry name" value="Glyco_trans_1"/>
</dbReference>
<dbReference type="Gene3D" id="3.40.50.2000">
    <property type="entry name" value="Glycogen Phosphorylase B"/>
    <property type="match status" value="2"/>
</dbReference>
<dbReference type="SUPFAM" id="SSF53756">
    <property type="entry name" value="UDP-Glycosyltransferase/glycogen phosphorylase"/>
    <property type="match status" value="1"/>
</dbReference>
<dbReference type="CDD" id="cd03801">
    <property type="entry name" value="GT4_PimA-like"/>
    <property type="match status" value="1"/>
</dbReference>
<dbReference type="Pfam" id="PF00534">
    <property type="entry name" value="Glycos_transf_1"/>
    <property type="match status" value="1"/>
</dbReference>
<dbReference type="InterPro" id="IPR050194">
    <property type="entry name" value="Glycosyltransferase_grp1"/>
</dbReference>
<sequence length="341" mass="38448">MKILHVVSSLNVGGAERFVIDLAAEQNKQGQHATILSMGSKGEPLESEIKRFGLGLFHGTKIKILRSYLSLFDVVHVHSSYSLLRVLLASLMLPVKVVYTRHNERVHNSFKWRLIYQLARFRLHKMVFVAEKARKNYLAFYPSLEKKSCTVLNGVLPMTQNKTNSDKLRIAHVGRFVRLKAQHILIEAIAKIPLKLQEKLSLSFFGTGDLLAHNQKLANELIPNVEVNFKGFVTNRDEIYGESDLLVVTSETEGLSLAILEALASGTPTIASNVGGNPELIHHQVNGLLYSYGDIKELAEQIKSLIDNKIIYQEYSMQCIDIFKESFSMAICAENYQKTYL</sequence>